<dbReference type="EMBL" id="WPOM01000001">
    <property type="protein sequence ID" value="MVN31646.1"/>
    <property type="molecule type" value="Genomic_DNA"/>
</dbReference>
<dbReference type="Gene3D" id="1.20.144.10">
    <property type="entry name" value="Phosphatidic acid phosphatase type 2/haloperoxidase"/>
    <property type="match status" value="1"/>
</dbReference>
<accession>A0A369NI97</accession>
<evidence type="ECO:0000313" key="2">
    <source>
        <dbReference type="EMBL" id="MVN31646.1"/>
    </source>
</evidence>
<proteinExistence type="predicted"/>
<dbReference type="Proteomes" id="UP000436429">
    <property type="component" value="Unassembled WGS sequence"/>
</dbReference>
<evidence type="ECO:0000313" key="3">
    <source>
        <dbReference type="Proteomes" id="UP000436429"/>
    </source>
</evidence>
<dbReference type="InterPro" id="IPR000326">
    <property type="entry name" value="PAP2/HPO"/>
</dbReference>
<dbReference type="Pfam" id="PF01569">
    <property type="entry name" value="PAP2"/>
    <property type="match status" value="1"/>
</dbReference>
<protein>
    <submittedName>
        <fullName evidence="2">Phosphatase PAP2 family protein</fullName>
    </submittedName>
</protein>
<dbReference type="PANTHER" id="PTHR14969:SF13">
    <property type="entry name" value="AT30094P"/>
    <property type="match status" value="1"/>
</dbReference>
<evidence type="ECO:0000259" key="1">
    <source>
        <dbReference type="SMART" id="SM00014"/>
    </source>
</evidence>
<reference evidence="2 3" key="1">
    <citation type="submission" date="2019-11" db="EMBL/GenBank/DDBJ databases">
        <title>Whole genome shotgun sequencing (WGS) data from Adlercreutzia equolifaciens ResAG-91, Eggerthella lenta MRI-F36, MRI-F37, MRI-F40, ResAG-49, ResAG-88, ResAG-121, ResAG-145, and Gordonibacter sp. ResAG-5, ResAG-26, ResAG-43, ResAG-50, ResAG-59.</title>
        <authorList>
            <person name="Stoll D.A."/>
            <person name="Danylec N."/>
            <person name="Franz C.M.A.P."/>
            <person name="Huch M."/>
        </authorList>
    </citation>
    <scope>NUCLEOTIDE SEQUENCE [LARGE SCALE GENOMIC DNA]</scope>
    <source>
        <strain evidence="2 3">ResAG-88</strain>
    </source>
</reference>
<dbReference type="SMART" id="SM00014">
    <property type="entry name" value="acidPPc"/>
    <property type="match status" value="1"/>
</dbReference>
<sequence length="234" mass="25336">MEARTRKGSAASVRRKDGSMETTLMAAWLNDTFAAFDATILGALHALAECGGFALTPLFEAVSFVGEKGACFFALAFVLMVFKRTRRAGTVMFVAICLGALATNIVLKDLVARPRPFESSALFLDWWRFAGAAPEDGFSFPSGHMTAASAAMAALMLAYRNWKTVLGGSLVMLVMGAARCYLVVHYPTDVLAGLLVGALAAVAAQLLVSFAFRRYGERRFARPRHACAPVRRRR</sequence>
<organism evidence="2 3">
    <name type="scientific">Eggerthella lenta</name>
    <name type="common">Eubacterium lentum</name>
    <dbReference type="NCBI Taxonomy" id="84112"/>
    <lineage>
        <taxon>Bacteria</taxon>
        <taxon>Bacillati</taxon>
        <taxon>Actinomycetota</taxon>
        <taxon>Coriobacteriia</taxon>
        <taxon>Eggerthellales</taxon>
        <taxon>Eggerthellaceae</taxon>
        <taxon>Eggerthella</taxon>
    </lineage>
</organism>
<name>A0A369NI97_EGGLN</name>
<dbReference type="SUPFAM" id="SSF48317">
    <property type="entry name" value="Acid phosphatase/Vanadium-dependent haloperoxidase"/>
    <property type="match status" value="1"/>
</dbReference>
<dbReference type="PANTHER" id="PTHR14969">
    <property type="entry name" value="SPHINGOSINE-1-PHOSPHATE PHOSPHOHYDROLASE"/>
    <property type="match status" value="1"/>
</dbReference>
<gene>
    <name evidence="2" type="ORF">GO726_00430</name>
</gene>
<dbReference type="AlphaFoldDB" id="A0A369NI97"/>
<comment type="caution">
    <text evidence="2">The sequence shown here is derived from an EMBL/GenBank/DDBJ whole genome shotgun (WGS) entry which is preliminary data.</text>
</comment>
<dbReference type="InterPro" id="IPR036938">
    <property type="entry name" value="PAP2/HPO_sf"/>
</dbReference>
<feature type="domain" description="Phosphatidic acid phosphatase type 2/haloperoxidase" evidence="1">
    <location>
        <begin position="90"/>
        <end position="205"/>
    </location>
</feature>